<evidence type="ECO:0000256" key="9">
    <source>
        <dbReference type="ARBA" id="ARBA00022833"/>
    </source>
</evidence>
<keyword evidence="6" id="KW-0645">Protease</keyword>
<evidence type="ECO:0000256" key="4">
    <source>
        <dbReference type="ARBA" id="ARBA00012564"/>
    </source>
</evidence>
<dbReference type="SUPFAM" id="SSF55486">
    <property type="entry name" value="Metalloproteases ('zincins'), catalytic domain"/>
    <property type="match status" value="1"/>
</dbReference>
<dbReference type="GO" id="GO:0008270">
    <property type="term" value="F:zinc ion binding"/>
    <property type="evidence" value="ECO:0007669"/>
    <property type="project" value="InterPro"/>
</dbReference>
<protein>
    <recommendedName>
        <fullName evidence="5">Aminopeptidase N</fullName>
        <ecNumber evidence="4">3.4.11.2</ecNumber>
    </recommendedName>
    <alternativeName>
        <fullName evidence="11">Alanine aminopeptidase</fullName>
    </alternativeName>
    <alternativeName>
        <fullName evidence="12">Lysyl aminopeptidase</fullName>
    </alternativeName>
</protein>
<evidence type="ECO:0000256" key="10">
    <source>
        <dbReference type="ARBA" id="ARBA00023049"/>
    </source>
</evidence>
<dbReference type="Gene3D" id="2.60.40.1730">
    <property type="entry name" value="tricorn interacting facor f3 domain"/>
    <property type="match status" value="1"/>
</dbReference>
<evidence type="ECO:0000256" key="1">
    <source>
        <dbReference type="ARBA" id="ARBA00000098"/>
    </source>
</evidence>
<evidence type="ECO:0000256" key="6">
    <source>
        <dbReference type="ARBA" id="ARBA00022670"/>
    </source>
</evidence>
<comment type="caution">
    <text evidence="15">The sequence shown here is derived from an EMBL/GenBank/DDBJ whole genome shotgun (WGS) entry which is preliminary data.</text>
</comment>
<keyword evidence="9" id="KW-0862">Zinc</keyword>
<keyword evidence="8" id="KW-0378">Hydrolase</keyword>
<dbReference type="InterPro" id="IPR001930">
    <property type="entry name" value="Peptidase_M1"/>
</dbReference>
<evidence type="ECO:0000256" key="3">
    <source>
        <dbReference type="ARBA" id="ARBA00010136"/>
    </source>
</evidence>
<dbReference type="GO" id="GO:0016285">
    <property type="term" value="F:alanyl aminopeptidase activity"/>
    <property type="evidence" value="ECO:0007669"/>
    <property type="project" value="UniProtKB-EC"/>
</dbReference>
<organism evidence="15 16">
    <name type="scientific">Nocardioides turkmenicus</name>
    <dbReference type="NCBI Taxonomy" id="2711220"/>
    <lineage>
        <taxon>Bacteria</taxon>
        <taxon>Bacillati</taxon>
        <taxon>Actinomycetota</taxon>
        <taxon>Actinomycetes</taxon>
        <taxon>Propionibacteriales</taxon>
        <taxon>Nocardioidaceae</taxon>
        <taxon>Nocardioides</taxon>
    </lineage>
</organism>
<dbReference type="Pfam" id="PF17900">
    <property type="entry name" value="Peptidase_M1_N"/>
    <property type="match status" value="1"/>
</dbReference>
<dbReference type="Proteomes" id="UP000483261">
    <property type="component" value="Unassembled WGS sequence"/>
</dbReference>
<dbReference type="AlphaFoldDB" id="A0A6M1QUD4"/>
<accession>A0A6M1QUD4</accession>
<dbReference type="PANTHER" id="PTHR11533:SF297">
    <property type="entry name" value="AMINOPEPTIDASE N"/>
    <property type="match status" value="1"/>
</dbReference>
<evidence type="ECO:0000256" key="12">
    <source>
        <dbReference type="ARBA" id="ARBA00031533"/>
    </source>
</evidence>
<reference evidence="15 16" key="1">
    <citation type="submission" date="2020-02" db="EMBL/GenBank/DDBJ databases">
        <title>Whole-genome analyses of novel actinobacteria.</title>
        <authorList>
            <person name="Sahin N."/>
        </authorList>
    </citation>
    <scope>NUCLEOTIDE SEQUENCE [LARGE SCALE GENOMIC DNA]</scope>
    <source>
        <strain evidence="15 16">KC13</strain>
    </source>
</reference>
<dbReference type="Pfam" id="PF01433">
    <property type="entry name" value="Peptidase_M1"/>
    <property type="match status" value="1"/>
</dbReference>
<dbReference type="SUPFAM" id="SSF63737">
    <property type="entry name" value="Leukotriene A4 hydrolase N-terminal domain"/>
    <property type="match status" value="1"/>
</dbReference>
<comment type="catalytic activity">
    <reaction evidence="1">
        <text>Release of an N-terminal amino acid, Xaa-|-Yaa- from a peptide, amide or arylamide. Xaa is preferably Ala, but may be most amino acids including Pro (slow action). When a terminal hydrophobic residue is followed by a prolyl residue, the two may be released as an intact Xaa-Pro dipeptide.</text>
        <dbReference type="EC" id="3.4.11.2"/>
    </reaction>
</comment>
<evidence type="ECO:0000313" key="15">
    <source>
        <dbReference type="EMBL" id="NGN93475.1"/>
    </source>
</evidence>
<evidence type="ECO:0000256" key="11">
    <source>
        <dbReference type="ARBA" id="ARBA00029811"/>
    </source>
</evidence>
<comment type="cofactor">
    <cofactor evidence="2">
        <name>Zn(2+)</name>
        <dbReference type="ChEBI" id="CHEBI:29105"/>
    </cofactor>
</comment>
<dbReference type="EC" id="3.4.11.2" evidence="4"/>
<evidence type="ECO:0000313" key="16">
    <source>
        <dbReference type="Proteomes" id="UP000483261"/>
    </source>
</evidence>
<dbReference type="RefSeq" id="WP_165111219.1">
    <property type="nucleotide sequence ID" value="NZ_JAALAA010000009.1"/>
</dbReference>
<dbReference type="GO" id="GO:0006508">
    <property type="term" value="P:proteolysis"/>
    <property type="evidence" value="ECO:0007669"/>
    <property type="project" value="UniProtKB-KW"/>
</dbReference>
<evidence type="ECO:0000256" key="5">
    <source>
        <dbReference type="ARBA" id="ARBA00015611"/>
    </source>
</evidence>
<proteinExistence type="inferred from homology"/>
<comment type="similarity">
    <text evidence="3">Belongs to the peptidase M1 family.</text>
</comment>
<keyword evidence="7" id="KW-0479">Metal-binding</keyword>
<gene>
    <name evidence="15" type="ORF">G5C66_12070</name>
</gene>
<dbReference type="InterPro" id="IPR045357">
    <property type="entry name" value="Aminopeptidase_N-like_N"/>
</dbReference>
<dbReference type="CDD" id="cd09603">
    <property type="entry name" value="M1_APN_like"/>
    <property type="match status" value="1"/>
</dbReference>
<feature type="domain" description="Peptidase M1 membrane alanine aminopeptidase" evidence="13">
    <location>
        <begin position="241"/>
        <end position="433"/>
    </location>
</feature>
<dbReference type="InterPro" id="IPR050344">
    <property type="entry name" value="Peptidase_M1_aminopeptidases"/>
</dbReference>
<name>A0A6M1QUD4_9ACTN</name>
<evidence type="ECO:0000256" key="2">
    <source>
        <dbReference type="ARBA" id="ARBA00001947"/>
    </source>
</evidence>
<evidence type="ECO:0000259" key="14">
    <source>
        <dbReference type="Pfam" id="PF17900"/>
    </source>
</evidence>
<dbReference type="Gene3D" id="1.10.390.10">
    <property type="entry name" value="Neutral Protease Domain 2"/>
    <property type="match status" value="1"/>
</dbReference>
<dbReference type="GO" id="GO:0008237">
    <property type="term" value="F:metallopeptidase activity"/>
    <property type="evidence" value="ECO:0007669"/>
    <property type="project" value="UniProtKB-KW"/>
</dbReference>
<dbReference type="PRINTS" id="PR00756">
    <property type="entry name" value="ALADIPTASE"/>
</dbReference>
<dbReference type="InterPro" id="IPR027268">
    <property type="entry name" value="Peptidase_M4/M1_CTD_sf"/>
</dbReference>
<dbReference type="PANTHER" id="PTHR11533">
    <property type="entry name" value="PROTEASE M1 ZINC METALLOPROTEASE"/>
    <property type="match status" value="1"/>
</dbReference>
<keyword evidence="10" id="KW-0482">Metalloprotease</keyword>
<evidence type="ECO:0000256" key="7">
    <source>
        <dbReference type="ARBA" id="ARBA00022723"/>
    </source>
</evidence>
<keyword evidence="16" id="KW-1185">Reference proteome</keyword>
<feature type="domain" description="Aminopeptidase N-like N-terminal" evidence="14">
    <location>
        <begin position="25"/>
        <end position="197"/>
    </location>
</feature>
<dbReference type="EMBL" id="JAALAA010000009">
    <property type="protein sequence ID" value="NGN93475.1"/>
    <property type="molecule type" value="Genomic_DNA"/>
</dbReference>
<evidence type="ECO:0000259" key="13">
    <source>
        <dbReference type="Pfam" id="PF01433"/>
    </source>
</evidence>
<dbReference type="InterPro" id="IPR042097">
    <property type="entry name" value="Aminopeptidase_N-like_N_sf"/>
</dbReference>
<evidence type="ECO:0000256" key="8">
    <source>
        <dbReference type="ARBA" id="ARBA00022801"/>
    </source>
</evidence>
<dbReference type="InterPro" id="IPR014782">
    <property type="entry name" value="Peptidase_M1_dom"/>
</dbReference>
<sequence length="444" mass="49204">MTAVPKPPTADPYLPGHGDASWSATHYDLELTYDLVGNRLAGTATIRAVAVDDINRVVLDLAHLRVQKVAVNGRPPAKWAHHDHRLVLNLRSRIAAGEEFVITVRYSGKPRPVVLPHHGDAGWEELDDGVIVAGQPHGAPTWFPCNDRPSDKARYAISVTTAPGYAVVSNGELTSRVRRGSGETWRYWQAEPMATYLATVQVGRYRVVDLPPGEGPGGRVPIRAAYPVDATAGFEASFGRQREMMAYFTSVFGPYPFASYSVVVTDDELEIPLESQSLSTFGRNHLTGEWSEVRLVAHELAHQWFGNAVTLREWRDIWLHEGFACYSEWLWSDASGGRACGEHARHHHRRLAGLPQDLVLADPGPADMFDDRVYKRGALTLHALRRTVGDESFFRLLHTWVSRHSGGTVTTGDFEALAAEVCGRDLTPLFDAWLRRPSLPDLPA</sequence>